<organism evidence="13 14">
    <name type="scientific">Henningerozyma blattae (strain ATCC 34711 / CBS 6284 / DSM 70876 / NBRC 10599 / NRRL Y-10934 / UCD 77-7)</name>
    <name type="common">Yeast</name>
    <name type="synonym">Tetrapisispora blattae</name>
    <dbReference type="NCBI Taxonomy" id="1071380"/>
    <lineage>
        <taxon>Eukaryota</taxon>
        <taxon>Fungi</taxon>
        <taxon>Dikarya</taxon>
        <taxon>Ascomycota</taxon>
        <taxon>Saccharomycotina</taxon>
        <taxon>Saccharomycetes</taxon>
        <taxon>Saccharomycetales</taxon>
        <taxon>Saccharomycetaceae</taxon>
        <taxon>Henningerozyma</taxon>
    </lineage>
</organism>
<dbReference type="Pfam" id="PF00787">
    <property type="entry name" value="PX"/>
    <property type="match status" value="1"/>
</dbReference>
<reference evidence="13 14" key="1">
    <citation type="journal article" date="2011" name="Proc. Natl. Acad. Sci. U.S.A.">
        <title>Evolutionary erosion of yeast sex chromosomes by mating-type switching accidents.</title>
        <authorList>
            <person name="Gordon J.L."/>
            <person name="Armisen D."/>
            <person name="Proux-Wera E."/>
            <person name="Oheigeartaigh S.S."/>
            <person name="Byrne K.P."/>
            <person name="Wolfe K.H."/>
        </authorList>
    </citation>
    <scope>NUCLEOTIDE SEQUENCE [LARGE SCALE GENOMIC DNA]</scope>
    <source>
        <strain evidence="14">ATCC 34711 / CBS 6284 / DSM 70876 / NBRC 10599 / NRRL Y-10934 / UCD 77-7</strain>
    </source>
</reference>
<keyword evidence="4" id="KW-0813">Transport</keyword>
<dbReference type="AlphaFoldDB" id="I2H384"/>
<dbReference type="InterPro" id="IPR036871">
    <property type="entry name" value="PX_dom_sf"/>
</dbReference>
<evidence type="ECO:0000256" key="7">
    <source>
        <dbReference type="ARBA" id="ARBA00023136"/>
    </source>
</evidence>
<dbReference type="InterPro" id="IPR001683">
    <property type="entry name" value="PX_dom"/>
</dbReference>
<dbReference type="OrthoDB" id="205639at2759"/>
<keyword evidence="5" id="KW-0963">Cytoplasm</keyword>
<evidence type="ECO:0000313" key="14">
    <source>
        <dbReference type="Proteomes" id="UP000002866"/>
    </source>
</evidence>
<dbReference type="GO" id="GO:0048471">
    <property type="term" value="C:perinuclear region of cytoplasm"/>
    <property type="evidence" value="ECO:0007669"/>
    <property type="project" value="EnsemblFungi"/>
</dbReference>
<dbReference type="GO" id="GO:0032258">
    <property type="term" value="P:cytoplasm to vacuole targeting by the Cvt pathway"/>
    <property type="evidence" value="ECO:0007669"/>
    <property type="project" value="EnsemblFungi"/>
</dbReference>
<name>I2H384_HENB6</name>
<dbReference type="GO" id="GO:0032266">
    <property type="term" value="F:phosphatidylinositol-3-phosphate binding"/>
    <property type="evidence" value="ECO:0007669"/>
    <property type="project" value="EnsemblFungi"/>
</dbReference>
<dbReference type="EMBL" id="HE806319">
    <property type="protein sequence ID" value="CCH60836.1"/>
    <property type="molecule type" value="Genomic_DNA"/>
</dbReference>
<dbReference type="SUPFAM" id="SSF64268">
    <property type="entry name" value="PX domain"/>
    <property type="match status" value="1"/>
</dbReference>
<dbReference type="PROSITE" id="PS50195">
    <property type="entry name" value="PX"/>
    <property type="match status" value="1"/>
</dbReference>
<evidence type="ECO:0000256" key="4">
    <source>
        <dbReference type="ARBA" id="ARBA00022448"/>
    </source>
</evidence>
<dbReference type="GO" id="GO:0061709">
    <property type="term" value="P:reticulophagy"/>
    <property type="evidence" value="ECO:0007669"/>
    <property type="project" value="TreeGrafter"/>
</dbReference>
<feature type="coiled-coil region" evidence="10">
    <location>
        <begin position="286"/>
        <end position="313"/>
    </location>
</feature>
<dbReference type="GO" id="GO:0005769">
    <property type="term" value="C:early endosome"/>
    <property type="evidence" value="ECO:0007669"/>
    <property type="project" value="EnsemblFungi"/>
</dbReference>
<keyword evidence="7" id="KW-0472">Membrane</keyword>
<dbReference type="eggNOG" id="KOG2273">
    <property type="taxonomic scope" value="Eukaryota"/>
</dbReference>
<dbReference type="Gene3D" id="1.20.1270.60">
    <property type="entry name" value="Arfaptin homology (AH) domain/BAR domain"/>
    <property type="match status" value="1"/>
</dbReference>
<protein>
    <recommendedName>
        <fullName evidence="8">Sorting nexin-4</fullName>
    </recommendedName>
    <alternativeName>
        <fullName evidence="9">Autophagy-related protein 24</fullName>
    </alternativeName>
</protein>
<dbReference type="PANTHER" id="PTHR45949">
    <property type="entry name" value="SORTING NEXIN-4"/>
    <property type="match status" value="1"/>
</dbReference>
<evidence type="ECO:0000256" key="11">
    <source>
        <dbReference type="SAM" id="MobiDB-lite"/>
    </source>
</evidence>
<dbReference type="GO" id="GO:0061723">
    <property type="term" value="P:glycophagy"/>
    <property type="evidence" value="ECO:0007669"/>
    <property type="project" value="EnsemblFungi"/>
</dbReference>
<evidence type="ECO:0000256" key="9">
    <source>
        <dbReference type="ARBA" id="ARBA00041273"/>
    </source>
</evidence>
<feature type="compositionally biased region" description="Low complexity" evidence="11">
    <location>
        <begin position="82"/>
        <end position="100"/>
    </location>
</feature>
<dbReference type="GO" id="GO:0000407">
    <property type="term" value="C:phagophore assembly site"/>
    <property type="evidence" value="ECO:0007669"/>
    <property type="project" value="EnsemblFungi"/>
</dbReference>
<evidence type="ECO:0000256" key="10">
    <source>
        <dbReference type="SAM" id="Coils"/>
    </source>
</evidence>
<keyword evidence="14" id="KW-1185">Reference proteome</keyword>
<comment type="subcellular location">
    <subcellularLocation>
        <location evidence="2">Cytoplasm</location>
    </subcellularLocation>
    <subcellularLocation>
        <location evidence="1">Endomembrane system</location>
        <topology evidence="1">Peripheral membrane protein</topology>
    </subcellularLocation>
</comment>
<evidence type="ECO:0000313" key="13">
    <source>
        <dbReference type="EMBL" id="CCH60836.1"/>
    </source>
</evidence>
<dbReference type="KEGG" id="tbl:TBLA_0D03360"/>
<evidence type="ECO:0000256" key="8">
    <source>
        <dbReference type="ARBA" id="ARBA00040748"/>
    </source>
</evidence>
<dbReference type="RefSeq" id="XP_004180355.1">
    <property type="nucleotide sequence ID" value="XM_004180307.1"/>
</dbReference>
<feature type="coiled-coil region" evidence="10">
    <location>
        <begin position="457"/>
        <end position="484"/>
    </location>
</feature>
<evidence type="ECO:0000256" key="2">
    <source>
        <dbReference type="ARBA" id="ARBA00004496"/>
    </source>
</evidence>
<feature type="region of interest" description="Disordered" evidence="11">
    <location>
        <begin position="235"/>
        <end position="256"/>
    </location>
</feature>
<dbReference type="GeneID" id="14495872"/>
<dbReference type="Gene3D" id="3.30.1520.10">
    <property type="entry name" value="Phox-like domain"/>
    <property type="match status" value="1"/>
</dbReference>
<dbReference type="GO" id="GO:0034727">
    <property type="term" value="P:piecemeal microautophagy of the nucleus"/>
    <property type="evidence" value="ECO:0007669"/>
    <property type="project" value="EnsemblFungi"/>
</dbReference>
<dbReference type="Proteomes" id="UP000002866">
    <property type="component" value="Chromosome 4"/>
</dbReference>
<feature type="region of interest" description="Disordered" evidence="11">
    <location>
        <begin position="75"/>
        <end position="100"/>
    </location>
</feature>
<dbReference type="GO" id="GO:0010009">
    <property type="term" value="C:cytoplasmic side of endosome membrane"/>
    <property type="evidence" value="ECO:0007669"/>
    <property type="project" value="EnsemblFungi"/>
</dbReference>
<feature type="region of interest" description="Disordered" evidence="11">
    <location>
        <begin position="1"/>
        <end position="57"/>
    </location>
</feature>
<dbReference type="GO" id="GO:0000422">
    <property type="term" value="P:autophagy of mitochondrion"/>
    <property type="evidence" value="ECO:0007669"/>
    <property type="project" value="EnsemblFungi"/>
</dbReference>
<keyword evidence="10" id="KW-0175">Coiled coil</keyword>
<dbReference type="FunCoup" id="I2H384">
    <property type="interactions" value="579"/>
</dbReference>
<evidence type="ECO:0000256" key="3">
    <source>
        <dbReference type="ARBA" id="ARBA00010883"/>
    </source>
</evidence>
<feature type="compositionally biased region" description="Low complexity" evidence="11">
    <location>
        <begin position="235"/>
        <end position="252"/>
    </location>
</feature>
<dbReference type="GO" id="GO:0036010">
    <property type="term" value="P:protein localization to endosome"/>
    <property type="evidence" value="ECO:0007669"/>
    <property type="project" value="EnsemblFungi"/>
</dbReference>
<dbReference type="SMART" id="SM00312">
    <property type="entry name" value="PX"/>
    <property type="match status" value="1"/>
</dbReference>
<dbReference type="InterPro" id="IPR027267">
    <property type="entry name" value="AH/BAR_dom_sf"/>
</dbReference>
<dbReference type="InParanoid" id="I2H384"/>
<evidence type="ECO:0000256" key="1">
    <source>
        <dbReference type="ARBA" id="ARBA00004184"/>
    </source>
</evidence>
<evidence type="ECO:0000259" key="12">
    <source>
        <dbReference type="PROSITE" id="PS50195"/>
    </source>
</evidence>
<dbReference type="PANTHER" id="PTHR45949:SF2">
    <property type="entry name" value="SORTING NEXIN-4"/>
    <property type="match status" value="1"/>
</dbReference>
<evidence type="ECO:0000256" key="6">
    <source>
        <dbReference type="ARBA" id="ARBA00023121"/>
    </source>
</evidence>
<accession>I2H384</accession>
<dbReference type="GO" id="GO:0032456">
    <property type="term" value="P:endocytic recycling"/>
    <property type="evidence" value="ECO:0007669"/>
    <property type="project" value="EnsemblFungi"/>
</dbReference>
<comment type="similarity">
    <text evidence="3">Belongs to the sorting nexin family.</text>
</comment>
<dbReference type="OMA" id="WSLHRFI"/>
<sequence>MNYTSNNSSNPNAITNKNNTTTNDDVISDQDFRTANPKELVRNDDTNLDDNTNDTKEVDNNKYFMEIIVSDPQKRRNSYSYGNNDILNNETNNNSTNSNSSSGLYISYQISTKTNNPRYHKENINDRTEDLTNLKDLDKKIIVVHRRYNDLIILYNVLTNEFPMSIIPPIPDKKILEYISGDRFSNSFTQRRCHSIQNFLSRISRHPILKNSNIFEMFLISKDWEIYKKSLGHNTHTNGNGNSNDSNGVSNNPLNNASNSVGSTIAGLHLKEEMISDVIMNAFKSVKHENEEITEIKEKADKLINNLNKINKINDKIIKKNDSIIEDFNKLSNSIENIEEIVNNETLENKLSLNLKEFNKGITNNMYNLRDLNKFIDYEYNIDIKDMEQYVEVVKSMIKIKEQKQIDYEELNEYLNKAINDKNNLISGGNSNSSSNTTSTTSYITNKLEEFAGINVEMNKRDKVEKLNKKIDSLTIELEKSKKIDLIFEKEILKEIKIFEDFKTNELCNTMNNLADQHIEYYEKMLKTWEEIESNLQ</sequence>
<gene>
    <name evidence="13" type="primary">TBLA0D03360</name>
    <name evidence="13" type="ORF">TBLA_0D03360</name>
</gene>
<dbReference type="HOGENOM" id="CLU_027221_0_0_1"/>
<dbReference type="GO" id="GO:0005829">
    <property type="term" value="C:cytosol"/>
    <property type="evidence" value="ECO:0007669"/>
    <property type="project" value="EnsemblFungi"/>
</dbReference>
<dbReference type="STRING" id="1071380.I2H384"/>
<proteinExistence type="inferred from homology"/>
<feature type="compositionally biased region" description="Low complexity" evidence="11">
    <location>
        <begin position="1"/>
        <end position="23"/>
    </location>
</feature>
<evidence type="ECO:0000256" key="5">
    <source>
        <dbReference type="ARBA" id="ARBA00022490"/>
    </source>
</evidence>
<keyword evidence="6" id="KW-0446">Lipid-binding</keyword>
<dbReference type="GO" id="GO:0034498">
    <property type="term" value="P:early endosome to Golgi transport"/>
    <property type="evidence" value="ECO:0007669"/>
    <property type="project" value="EnsemblFungi"/>
</dbReference>
<feature type="domain" description="PX" evidence="12">
    <location>
        <begin position="86"/>
        <end position="225"/>
    </location>
</feature>